<dbReference type="InterPro" id="IPR001610">
    <property type="entry name" value="PAC"/>
</dbReference>
<evidence type="ECO:0000313" key="21">
    <source>
        <dbReference type="Proteomes" id="UP000229081"/>
    </source>
</evidence>
<dbReference type="Pfam" id="PF08447">
    <property type="entry name" value="PAS_3"/>
    <property type="match status" value="1"/>
</dbReference>
<reference evidence="20 21" key="1">
    <citation type="submission" date="2017-11" db="EMBL/GenBank/DDBJ databases">
        <title>Complete genome sequence of Sphingomonas sp. Strain Cra20, a psychrotolerant potential plant growth promoting rhizobacteria.</title>
        <authorList>
            <person name="Luo Y."/>
        </authorList>
    </citation>
    <scope>NUCLEOTIDE SEQUENCE [LARGE SCALE GENOMIC DNA]</scope>
    <source>
        <strain evidence="20 21">Cra20</strain>
    </source>
</reference>
<evidence type="ECO:0000256" key="7">
    <source>
        <dbReference type="ARBA" id="ARBA00022692"/>
    </source>
</evidence>
<evidence type="ECO:0000256" key="15">
    <source>
        <dbReference type="SAM" id="Phobius"/>
    </source>
</evidence>
<evidence type="ECO:0000256" key="10">
    <source>
        <dbReference type="ARBA" id="ARBA00022840"/>
    </source>
</evidence>
<evidence type="ECO:0000256" key="11">
    <source>
        <dbReference type="ARBA" id="ARBA00022989"/>
    </source>
</evidence>
<dbReference type="SMART" id="SM00448">
    <property type="entry name" value="REC"/>
    <property type="match status" value="1"/>
</dbReference>
<dbReference type="KEGG" id="sphc:CVN68_12065"/>
<accession>A0A2K8MFF3</accession>
<evidence type="ECO:0000256" key="12">
    <source>
        <dbReference type="ARBA" id="ARBA00023012"/>
    </source>
</evidence>
<comment type="subcellular location">
    <subcellularLocation>
        <location evidence="2">Cell membrane</location>
        <topology evidence="2">Multi-pass membrane protein</topology>
    </subcellularLocation>
</comment>
<dbReference type="Gene3D" id="3.40.50.2300">
    <property type="match status" value="1"/>
</dbReference>
<keyword evidence="11 15" id="KW-1133">Transmembrane helix</keyword>
<dbReference type="GO" id="GO:0005524">
    <property type="term" value="F:ATP binding"/>
    <property type="evidence" value="ECO:0007669"/>
    <property type="project" value="UniProtKB-KW"/>
</dbReference>
<sequence length="858" mass="92543">MTISALSRSAVATTLGALLLICCATSAIWLSWQQQVAQQHVRYTFQVSEQVARVQNIALRAEVHRRGYVSSGVPGDLQDFDTTRRSLLPAVAALALMTSDNPGQQYRIAALRKALTGWLTHMEYSVALRKQGRVAEASAVTNGLEARAGIAHAGALIDATRKEELRLLQERSVKSSWVDQLAKTALVGSLILILLVAGLMARERRHRMLALRNTNARLEEDLIHRHAVEQQLALLATNATDAVLRLDPRGVCVYASPSTLNVVGVPPEMLLGRQTDKLIHADDSAELAQFHESLASGAMERGIISYRSRNPNYPGEWRWLEANSAVVRDSVNGAPVEVIASLRDVTDRKRLELELSAARARAEAAVLAKSSFLANMSHEIRTPMNGVLGFAELLADSGLDPDQERHASMIVDSGKAMMRLLNDILDISKIEAGQMKIAPEHIDLRHALKNCVKLVNPAASQKRIELRVHIDESVPEQIVADGLRIRQIVLNLLGNAIKFTDEGFVSLNARAVGGKLGPELEIAIADTGIGISTERQKAIFEQFVQAEDDTARRFGGTGLGLAISSQLARLMDGALDVESELGIGTIFHVRLPLHAAVAEKASKGAAIAPNGASEEAKSLCVLLAEDHDVNQALMQAMLSRLGHQTVIAPDGAQALARVEETRGTPQAFDIVLMDMQMPVMDGVEATRRIRAMGISGSELPIVALTANAYSDDVEACLSAGMQAHLAKPVPLADLDTILKKWTTPAGRLPVPAATAAAEPLKISAALRDRFEMRKRETFTRADEIIASGAFTLGEVEELCGLFHKLAGSAGLFGEAALGELASSFEDDLPIWAAEERAAKAAGAVSQMRLRSEVAQIVN</sequence>
<feature type="transmembrane region" description="Helical" evidence="15">
    <location>
        <begin position="181"/>
        <end position="201"/>
    </location>
</feature>
<evidence type="ECO:0000256" key="13">
    <source>
        <dbReference type="ARBA" id="ARBA00023136"/>
    </source>
</evidence>
<protein>
    <recommendedName>
        <fullName evidence="3">histidine kinase</fullName>
        <ecNumber evidence="3">2.7.13.3</ecNumber>
    </recommendedName>
</protein>
<dbReference type="InterPro" id="IPR036641">
    <property type="entry name" value="HPT_dom_sf"/>
</dbReference>
<dbReference type="PANTHER" id="PTHR45339:SF1">
    <property type="entry name" value="HYBRID SIGNAL TRANSDUCTION HISTIDINE KINASE J"/>
    <property type="match status" value="1"/>
</dbReference>
<dbReference type="Pfam" id="PF02518">
    <property type="entry name" value="HATPase_c"/>
    <property type="match status" value="1"/>
</dbReference>
<evidence type="ECO:0000256" key="8">
    <source>
        <dbReference type="ARBA" id="ARBA00022741"/>
    </source>
</evidence>
<evidence type="ECO:0000256" key="4">
    <source>
        <dbReference type="ARBA" id="ARBA00022475"/>
    </source>
</evidence>
<dbReference type="Gene3D" id="1.10.287.130">
    <property type="match status" value="1"/>
</dbReference>
<dbReference type="SUPFAM" id="SSF47384">
    <property type="entry name" value="Homodimeric domain of signal transducing histidine kinase"/>
    <property type="match status" value="1"/>
</dbReference>
<evidence type="ECO:0000256" key="14">
    <source>
        <dbReference type="PROSITE-ProRule" id="PRU00169"/>
    </source>
</evidence>
<dbReference type="GO" id="GO:0005886">
    <property type="term" value="C:plasma membrane"/>
    <property type="evidence" value="ECO:0007669"/>
    <property type="project" value="UniProtKB-SubCell"/>
</dbReference>
<evidence type="ECO:0000259" key="18">
    <source>
        <dbReference type="PROSITE" id="PS50112"/>
    </source>
</evidence>
<dbReference type="NCBIfam" id="TIGR00229">
    <property type="entry name" value="sensory_box"/>
    <property type="match status" value="1"/>
</dbReference>
<evidence type="ECO:0000256" key="5">
    <source>
        <dbReference type="ARBA" id="ARBA00022553"/>
    </source>
</evidence>
<keyword evidence="10" id="KW-0067">ATP-binding</keyword>
<dbReference type="PROSITE" id="PS50112">
    <property type="entry name" value="PAS"/>
    <property type="match status" value="1"/>
</dbReference>
<keyword evidence="9" id="KW-0418">Kinase</keyword>
<dbReference type="Gene3D" id="3.30.565.10">
    <property type="entry name" value="Histidine kinase-like ATPase, C-terminal domain"/>
    <property type="match status" value="1"/>
</dbReference>
<dbReference type="EMBL" id="CP024923">
    <property type="protein sequence ID" value="ATY32618.1"/>
    <property type="molecule type" value="Genomic_DNA"/>
</dbReference>
<keyword evidence="5 14" id="KW-0597">Phosphoprotein</keyword>
<dbReference type="PANTHER" id="PTHR45339">
    <property type="entry name" value="HYBRID SIGNAL TRANSDUCTION HISTIDINE KINASE J"/>
    <property type="match status" value="1"/>
</dbReference>
<keyword evidence="7 15" id="KW-0812">Transmembrane</keyword>
<keyword evidence="8" id="KW-0547">Nucleotide-binding</keyword>
<dbReference type="InterPro" id="IPR003594">
    <property type="entry name" value="HATPase_dom"/>
</dbReference>
<keyword evidence="13 15" id="KW-0472">Membrane</keyword>
<dbReference type="InterPro" id="IPR007891">
    <property type="entry name" value="CHASE3"/>
</dbReference>
<dbReference type="SUPFAM" id="SSF55785">
    <property type="entry name" value="PYP-like sensor domain (PAS domain)"/>
    <property type="match status" value="1"/>
</dbReference>
<dbReference type="SUPFAM" id="SSF55874">
    <property type="entry name" value="ATPase domain of HSP90 chaperone/DNA topoisomerase II/histidine kinase"/>
    <property type="match status" value="1"/>
</dbReference>
<dbReference type="InterPro" id="IPR003661">
    <property type="entry name" value="HisK_dim/P_dom"/>
</dbReference>
<dbReference type="CDD" id="cd00130">
    <property type="entry name" value="PAS"/>
    <property type="match status" value="1"/>
</dbReference>
<dbReference type="PROSITE" id="PS50113">
    <property type="entry name" value="PAC"/>
    <property type="match status" value="1"/>
</dbReference>
<comment type="catalytic activity">
    <reaction evidence="1">
        <text>ATP + protein L-histidine = ADP + protein N-phospho-L-histidine.</text>
        <dbReference type="EC" id="2.7.13.3"/>
    </reaction>
</comment>
<dbReference type="Pfam" id="PF05227">
    <property type="entry name" value="CHASE3"/>
    <property type="match status" value="1"/>
</dbReference>
<evidence type="ECO:0000256" key="6">
    <source>
        <dbReference type="ARBA" id="ARBA00022679"/>
    </source>
</evidence>
<feature type="domain" description="Histidine kinase" evidence="16">
    <location>
        <begin position="375"/>
        <end position="595"/>
    </location>
</feature>
<dbReference type="EC" id="2.7.13.3" evidence="3"/>
<dbReference type="InterPro" id="IPR004358">
    <property type="entry name" value="Sig_transdc_His_kin-like_C"/>
</dbReference>
<evidence type="ECO:0000313" key="20">
    <source>
        <dbReference type="EMBL" id="ATY32618.1"/>
    </source>
</evidence>
<keyword evidence="6" id="KW-0808">Transferase</keyword>
<dbReference type="InterPro" id="IPR011006">
    <property type="entry name" value="CheY-like_superfamily"/>
</dbReference>
<evidence type="ECO:0000256" key="3">
    <source>
        <dbReference type="ARBA" id="ARBA00012438"/>
    </source>
</evidence>
<dbReference type="SUPFAM" id="SSF52172">
    <property type="entry name" value="CheY-like"/>
    <property type="match status" value="1"/>
</dbReference>
<dbReference type="InterPro" id="IPR013655">
    <property type="entry name" value="PAS_fold_3"/>
</dbReference>
<evidence type="ECO:0000259" key="19">
    <source>
        <dbReference type="PROSITE" id="PS50113"/>
    </source>
</evidence>
<dbReference type="InterPro" id="IPR001789">
    <property type="entry name" value="Sig_transdc_resp-reg_receiver"/>
</dbReference>
<dbReference type="InterPro" id="IPR036097">
    <property type="entry name" value="HisK_dim/P_sf"/>
</dbReference>
<dbReference type="Pfam" id="PF00072">
    <property type="entry name" value="Response_reg"/>
    <property type="match status" value="1"/>
</dbReference>
<dbReference type="InterPro" id="IPR005467">
    <property type="entry name" value="His_kinase_dom"/>
</dbReference>
<feature type="domain" description="Response regulatory" evidence="17">
    <location>
        <begin position="620"/>
        <end position="742"/>
    </location>
</feature>
<dbReference type="InterPro" id="IPR035965">
    <property type="entry name" value="PAS-like_dom_sf"/>
</dbReference>
<dbReference type="PRINTS" id="PR00344">
    <property type="entry name" value="BCTRLSENSOR"/>
</dbReference>
<gene>
    <name evidence="20" type="ORF">CVN68_12065</name>
</gene>
<dbReference type="CDD" id="cd17546">
    <property type="entry name" value="REC_hyHK_CKI1_RcsC-like"/>
    <property type="match status" value="1"/>
</dbReference>
<feature type="domain" description="PAS" evidence="18">
    <location>
        <begin position="228"/>
        <end position="298"/>
    </location>
</feature>
<dbReference type="SMART" id="SM00387">
    <property type="entry name" value="HATPase_c"/>
    <property type="match status" value="1"/>
</dbReference>
<evidence type="ECO:0000256" key="9">
    <source>
        <dbReference type="ARBA" id="ARBA00022777"/>
    </source>
</evidence>
<feature type="modified residue" description="4-aspartylphosphate" evidence="14">
    <location>
        <position position="674"/>
    </location>
</feature>
<dbReference type="SUPFAM" id="SSF47226">
    <property type="entry name" value="Histidine-containing phosphotransfer domain, HPT domain"/>
    <property type="match status" value="1"/>
</dbReference>
<keyword evidence="21" id="KW-1185">Reference proteome</keyword>
<evidence type="ECO:0000256" key="2">
    <source>
        <dbReference type="ARBA" id="ARBA00004651"/>
    </source>
</evidence>
<dbReference type="PROSITE" id="PS50110">
    <property type="entry name" value="RESPONSE_REGULATORY"/>
    <property type="match status" value="1"/>
</dbReference>
<dbReference type="AlphaFoldDB" id="A0A2K8MFF3"/>
<proteinExistence type="predicted"/>
<keyword evidence="12" id="KW-0902">Two-component regulatory system</keyword>
<dbReference type="GO" id="GO:0000155">
    <property type="term" value="F:phosphorelay sensor kinase activity"/>
    <property type="evidence" value="ECO:0007669"/>
    <property type="project" value="InterPro"/>
</dbReference>
<dbReference type="CDD" id="cd00082">
    <property type="entry name" value="HisKA"/>
    <property type="match status" value="1"/>
</dbReference>
<feature type="domain" description="PAC" evidence="19">
    <location>
        <begin position="304"/>
        <end position="357"/>
    </location>
</feature>
<dbReference type="InterPro" id="IPR000014">
    <property type="entry name" value="PAS"/>
</dbReference>
<evidence type="ECO:0000256" key="1">
    <source>
        <dbReference type="ARBA" id="ARBA00000085"/>
    </source>
</evidence>
<dbReference type="CDD" id="cd16922">
    <property type="entry name" value="HATPase_EvgS-ArcB-TorS-like"/>
    <property type="match status" value="1"/>
</dbReference>
<dbReference type="FunFam" id="3.30.565.10:FF:000010">
    <property type="entry name" value="Sensor histidine kinase RcsC"/>
    <property type="match status" value="1"/>
</dbReference>
<evidence type="ECO:0000259" key="17">
    <source>
        <dbReference type="PROSITE" id="PS50110"/>
    </source>
</evidence>
<keyword evidence="4" id="KW-1003">Cell membrane</keyword>
<evidence type="ECO:0000259" key="16">
    <source>
        <dbReference type="PROSITE" id="PS50109"/>
    </source>
</evidence>
<dbReference type="InterPro" id="IPR036890">
    <property type="entry name" value="HATPase_C_sf"/>
</dbReference>
<dbReference type="InterPro" id="IPR000700">
    <property type="entry name" value="PAS-assoc_C"/>
</dbReference>
<dbReference type="PROSITE" id="PS50109">
    <property type="entry name" value="HIS_KIN"/>
    <property type="match status" value="1"/>
</dbReference>
<dbReference type="Pfam" id="PF00512">
    <property type="entry name" value="HisKA"/>
    <property type="match status" value="1"/>
</dbReference>
<name>A0A2K8MFF3_9SPHN</name>
<dbReference type="Gene3D" id="3.30.450.20">
    <property type="entry name" value="PAS domain"/>
    <property type="match status" value="1"/>
</dbReference>
<dbReference type="SMART" id="SM00091">
    <property type="entry name" value="PAS"/>
    <property type="match status" value="1"/>
</dbReference>
<organism evidence="20 21">
    <name type="scientific">Sphingomonas psychrotolerans</name>
    <dbReference type="NCBI Taxonomy" id="1327635"/>
    <lineage>
        <taxon>Bacteria</taxon>
        <taxon>Pseudomonadati</taxon>
        <taxon>Pseudomonadota</taxon>
        <taxon>Alphaproteobacteria</taxon>
        <taxon>Sphingomonadales</taxon>
        <taxon>Sphingomonadaceae</taxon>
        <taxon>Sphingomonas</taxon>
    </lineage>
</organism>
<dbReference type="SMART" id="SM00388">
    <property type="entry name" value="HisKA"/>
    <property type="match status" value="1"/>
</dbReference>
<dbReference type="FunFam" id="1.10.287.130:FF:000004">
    <property type="entry name" value="Ethylene receptor 1"/>
    <property type="match status" value="1"/>
</dbReference>
<dbReference type="Proteomes" id="UP000229081">
    <property type="component" value="Chromosome"/>
</dbReference>
<dbReference type="SMART" id="SM00086">
    <property type="entry name" value="PAC"/>
    <property type="match status" value="1"/>
</dbReference>